<evidence type="ECO:0000313" key="7">
    <source>
        <dbReference type="EMBL" id="JAG93665.1"/>
    </source>
</evidence>
<dbReference type="Pfam" id="PF05577">
    <property type="entry name" value="Peptidase_S28"/>
    <property type="match status" value="1"/>
</dbReference>
<dbReference type="InterPro" id="IPR042269">
    <property type="entry name" value="Ser_carbopepase_S28_SKS"/>
</dbReference>
<dbReference type="GO" id="GO:0070008">
    <property type="term" value="F:serine-type exopeptidase activity"/>
    <property type="evidence" value="ECO:0007669"/>
    <property type="project" value="InterPro"/>
</dbReference>
<sequence length="514" mass="58662">MAIFSTTYTFRFRLLSPFVAFLALLVASNCNDGVRRRSTPTRSALRGLWKNLGLSRNNSSCVQYDVKYFTQNLDHFSFTPESYLKFQQKYLINSKHWGGASTNSPIFVYTGNEGYIEWFTQNTGFMFDIAPKFKALLVFIEHRYYGESMPFGGIDVAYSNSSTQGFLSSTQALADFAILITDLKKNLSAENSPVVVFGGSYGGMLAAWFRLKYPHITIGALASSAPILYFDCITPPESFHNVVSQDFKSESENCFKVIKESWKILHKMASTHRGKTYLRRAFKLCRLGDFDNLEDWLYSAYYEAAETDYPTPANFIQNLPAYPVKHMCKAIDDPSASRNILDRLYGAANIFYNYTGNLSCFDLGGSDPHGEEGWQFQASTEMVMPMDDDPIKSMFIAYNVSYENDEKRCESQYGTKRRPHWITTEYGGHNIKRVLKRFASNIIFFNGLRDPWSSGGVLEDINESVLAIVAEKGAHHVDLRFATKDDPQWLRDVRSREISIIEKWLSEYYSNLPL</sequence>
<comment type="similarity">
    <text evidence="1">Belongs to the peptidase S28 family.</text>
</comment>
<dbReference type="PANTHER" id="PTHR11010:SF120">
    <property type="entry name" value="LYSOSOMAL PRO-X CARBOXYPEPTIDASE"/>
    <property type="match status" value="1"/>
</dbReference>
<evidence type="ECO:0008006" key="8">
    <source>
        <dbReference type="Google" id="ProtNLM"/>
    </source>
</evidence>
<evidence type="ECO:0000256" key="2">
    <source>
        <dbReference type="ARBA" id="ARBA00022670"/>
    </source>
</evidence>
<dbReference type="GO" id="GO:0008239">
    <property type="term" value="F:dipeptidyl-peptidase activity"/>
    <property type="evidence" value="ECO:0007669"/>
    <property type="project" value="TreeGrafter"/>
</dbReference>
<evidence type="ECO:0000256" key="3">
    <source>
        <dbReference type="ARBA" id="ARBA00022729"/>
    </source>
</evidence>
<evidence type="ECO:0000256" key="5">
    <source>
        <dbReference type="ARBA" id="ARBA00023180"/>
    </source>
</evidence>
<keyword evidence="2" id="KW-0645">Protease</keyword>
<dbReference type="Gene3D" id="1.20.120.980">
    <property type="entry name" value="Serine carboxypeptidase S28, SKS domain"/>
    <property type="match status" value="1"/>
</dbReference>
<dbReference type="AlphaFoldDB" id="A0A0D6QVC2"/>
<dbReference type="SUPFAM" id="SSF53474">
    <property type="entry name" value="alpha/beta-Hydrolases"/>
    <property type="match status" value="1"/>
</dbReference>
<feature type="signal peptide" evidence="6">
    <location>
        <begin position="1"/>
        <end position="30"/>
    </location>
</feature>
<evidence type="ECO:0000256" key="1">
    <source>
        <dbReference type="ARBA" id="ARBA00011079"/>
    </source>
</evidence>
<keyword evidence="4" id="KW-0378">Hydrolase</keyword>
<keyword evidence="5" id="KW-0325">Glycoprotein</keyword>
<reference evidence="7" key="1">
    <citation type="submission" date="2015-03" db="EMBL/GenBank/DDBJ databases">
        <title>A transcriptome of Araucaria cunninghamii, an australian fine timber species.</title>
        <authorList>
            <person name="Jing Yi C.J.Y."/>
            <person name="Yin San L.Y.S."/>
            <person name="Abdul Karim S.S."/>
            <person name="Wan Azmi N.N."/>
            <person name="Hercus R.R."/>
            <person name="Croft L.L."/>
        </authorList>
    </citation>
    <scope>NUCLEOTIDE SEQUENCE</scope>
    <source>
        <strain evidence="7">MI0301</strain>
        <tissue evidence="7">Leaf</tissue>
    </source>
</reference>
<dbReference type="FunFam" id="1.20.120.980:FF:000001">
    <property type="entry name" value="Dipeptidyl peptidase 7"/>
    <property type="match status" value="1"/>
</dbReference>
<feature type="chain" id="PRO_5002311239" description="Lysosomal Pro-X carboxypeptidase" evidence="6">
    <location>
        <begin position="31"/>
        <end position="514"/>
    </location>
</feature>
<dbReference type="GO" id="GO:0006508">
    <property type="term" value="P:proteolysis"/>
    <property type="evidence" value="ECO:0007669"/>
    <property type="project" value="UniProtKB-KW"/>
</dbReference>
<proteinExistence type="inferred from homology"/>
<dbReference type="EMBL" id="GCKF01046006">
    <property type="protein sequence ID" value="JAG93665.1"/>
    <property type="molecule type" value="Transcribed_RNA"/>
</dbReference>
<dbReference type="MEROPS" id="S28.A01"/>
<name>A0A0D6QVC2_ARACU</name>
<accession>A0A0D6QVC2</accession>
<organism evidence="7">
    <name type="scientific">Araucaria cunninghamii</name>
    <name type="common">Hoop pine</name>
    <name type="synonym">Moreton Bay pine</name>
    <dbReference type="NCBI Taxonomy" id="56994"/>
    <lineage>
        <taxon>Eukaryota</taxon>
        <taxon>Viridiplantae</taxon>
        <taxon>Streptophyta</taxon>
        <taxon>Embryophyta</taxon>
        <taxon>Tracheophyta</taxon>
        <taxon>Spermatophyta</taxon>
        <taxon>Pinopsida</taxon>
        <taxon>Pinidae</taxon>
        <taxon>Conifers II</taxon>
        <taxon>Araucariales</taxon>
        <taxon>Araucariaceae</taxon>
        <taxon>Araucaria</taxon>
    </lineage>
</organism>
<dbReference type="PANTHER" id="PTHR11010">
    <property type="entry name" value="PROTEASE S28 PRO-X CARBOXYPEPTIDASE-RELATED"/>
    <property type="match status" value="1"/>
</dbReference>
<protein>
    <recommendedName>
        <fullName evidence="8">Lysosomal Pro-X carboxypeptidase</fullName>
    </recommendedName>
</protein>
<keyword evidence="3 6" id="KW-0732">Signal</keyword>
<evidence type="ECO:0000256" key="4">
    <source>
        <dbReference type="ARBA" id="ARBA00022801"/>
    </source>
</evidence>
<evidence type="ECO:0000256" key="6">
    <source>
        <dbReference type="SAM" id="SignalP"/>
    </source>
</evidence>
<dbReference type="InterPro" id="IPR008758">
    <property type="entry name" value="Peptidase_S28"/>
</dbReference>
<dbReference type="InterPro" id="IPR029058">
    <property type="entry name" value="AB_hydrolase_fold"/>
</dbReference>
<dbReference type="Gene3D" id="3.40.50.1820">
    <property type="entry name" value="alpha/beta hydrolase"/>
    <property type="match status" value="1"/>
</dbReference>